<dbReference type="PANTHER" id="PTHR34857:SF2">
    <property type="entry name" value="SLL0384 PROTEIN"/>
    <property type="match status" value="1"/>
</dbReference>
<evidence type="ECO:0000313" key="7">
    <source>
        <dbReference type="Proteomes" id="UP000298488"/>
    </source>
</evidence>
<dbReference type="EMBL" id="SOFI01000003">
    <property type="protein sequence ID" value="TFB79495.1"/>
    <property type="molecule type" value="Genomic_DNA"/>
</dbReference>
<keyword evidence="5" id="KW-0472">Membrane</keyword>
<comment type="subcellular location">
    <subcellularLocation>
        <location evidence="1">Membrane</location>
        <topology evidence="1">Multi-pass membrane protein</topology>
    </subcellularLocation>
</comment>
<proteinExistence type="predicted"/>
<dbReference type="CDD" id="cd16914">
    <property type="entry name" value="EcfT"/>
    <property type="match status" value="1"/>
</dbReference>
<organism evidence="6 7">
    <name type="scientific">Terrimesophilobacter mesophilus</name>
    <dbReference type="NCBI Taxonomy" id="433647"/>
    <lineage>
        <taxon>Bacteria</taxon>
        <taxon>Bacillati</taxon>
        <taxon>Actinomycetota</taxon>
        <taxon>Actinomycetes</taxon>
        <taxon>Micrococcales</taxon>
        <taxon>Microbacteriaceae</taxon>
        <taxon>Terrimesophilobacter</taxon>
    </lineage>
</organism>
<evidence type="ECO:0000256" key="4">
    <source>
        <dbReference type="ARBA" id="ARBA00022989"/>
    </source>
</evidence>
<dbReference type="OrthoDB" id="6400at2"/>
<evidence type="ECO:0000256" key="2">
    <source>
        <dbReference type="ARBA" id="ARBA00022475"/>
    </source>
</evidence>
<evidence type="ECO:0000256" key="5">
    <source>
        <dbReference type="ARBA" id="ARBA00023136"/>
    </source>
</evidence>
<comment type="caution">
    <text evidence="6">The sequence shown here is derived from an EMBL/GenBank/DDBJ whole genome shotgun (WGS) entry which is preliminary data.</text>
</comment>
<reference evidence="6 7" key="1">
    <citation type="submission" date="2019-03" db="EMBL/GenBank/DDBJ databases">
        <title>Genomics of glacier-inhabiting Cryobacterium strains.</title>
        <authorList>
            <person name="Liu Q."/>
            <person name="Xin Y.-H."/>
        </authorList>
    </citation>
    <scope>NUCLEOTIDE SEQUENCE [LARGE SCALE GENOMIC DNA]</scope>
    <source>
        <strain evidence="6 7">CGMCC 1.10440</strain>
    </source>
</reference>
<sequence length="259" mass="27988">MSSTLFDNRKSVIHRLNPVTKLIALLAIIVTVFAIPLWWVAGLIIVLVVVPAAVISGSGGRLLSLSLRILLPIMLVLFIVQGLTFPGGKTIIWQWGIIDVTSEGLLFALGIGSRIIVLVLASILLVLTTHPGDLMSALTERGMSPKFAYIISSTLQLIPAFKDRADSILLAQQARGLSLKGNPLRRIKIMLPLLSPLVLGMFTDVEERSTAMEARAFGSTARRTSLIPVADSMVQRIARWLFIVLALAAVATPILLGLL</sequence>
<keyword evidence="3 6" id="KW-0812">Transmembrane</keyword>
<dbReference type="InterPro" id="IPR003339">
    <property type="entry name" value="ABC/ECF_trnsptr_transmembrane"/>
</dbReference>
<name>A0A4R8VAC7_9MICO</name>
<evidence type="ECO:0000313" key="6">
    <source>
        <dbReference type="EMBL" id="TFB79495.1"/>
    </source>
</evidence>
<dbReference type="AlphaFoldDB" id="A0A4R8VAC7"/>
<dbReference type="GO" id="GO:0005886">
    <property type="term" value="C:plasma membrane"/>
    <property type="evidence" value="ECO:0007669"/>
    <property type="project" value="UniProtKB-ARBA"/>
</dbReference>
<keyword evidence="2" id="KW-1003">Cell membrane</keyword>
<dbReference type="RefSeq" id="WP_104095367.1">
    <property type="nucleotide sequence ID" value="NZ_JACHBP010000001.1"/>
</dbReference>
<dbReference type="InterPro" id="IPR051611">
    <property type="entry name" value="ECF_transporter_component"/>
</dbReference>
<evidence type="ECO:0000256" key="3">
    <source>
        <dbReference type="ARBA" id="ARBA00022692"/>
    </source>
</evidence>
<dbReference type="Pfam" id="PF02361">
    <property type="entry name" value="CbiQ"/>
    <property type="match status" value="1"/>
</dbReference>
<evidence type="ECO:0000256" key="1">
    <source>
        <dbReference type="ARBA" id="ARBA00004141"/>
    </source>
</evidence>
<protein>
    <submittedName>
        <fullName evidence="6">Energy-coupling factor transporter transmembrane protein EcfT</fullName>
    </submittedName>
</protein>
<keyword evidence="7" id="KW-1185">Reference proteome</keyword>
<accession>A0A4R8VAC7</accession>
<gene>
    <name evidence="6" type="ORF">E3N84_05165</name>
</gene>
<keyword evidence="4" id="KW-1133">Transmembrane helix</keyword>
<dbReference type="PANTHER" id="PTHR34857">
    <property type="entry name" value="SLL0384 PROTEIN"/>
    <property type="match status" value="1"/>
</dbReference>
<dbReference type="Proteomes" id="UP000298488">
    <property type="component" value="Unassembled WGS sequence"/>
</dbReference>